<dbReference type="SUPFAM" id="SSF53335">
    <property type="entry name" value="S-adenosyl-L-methionine-dependent methyltransferases"/>
    <property type="match status" value="1"/>
</dbReference>
<proteinExistence type="predicted"/>
<dbReference type="Gene3D" id="3.40.50.150">
    <property type="entry name" value="Vaccinia Virus protein VP39"/>
    <property type="match status" value="1"/>
</dbReference>
<gene>
    <name evidence="5" type="ORF">MBCUR_18770</name>
</gene>
<reference evidence="5 6" key="1">
    <citation type="submission" date="2016-04" db="EMBL/GenBank/DDBJ databases">
        <title>Genome sequence of Methanobrevibacter curvatus DSM 11111.</title>
        <authorList>
            <person name="Poehlein A."/>
            <person name="Seedorf H."/>
            <person name="Daniel R."/>
        </authorList>
    </citation>
    <scope>NUCLEOTIDE SEQUENCE [LARGE SCALE GENOMIC DNA]</scope>
    <source>
        <strain evidence="5 6">DSM 11111</strain>
    </source>
</reference>
<dbReference type="PRINTS" id="PR00506">
    <property type="entry name" value="D21N6MTFRASE"/>
</dbReference>
<dbReference type="STRING" id="49547.MBCUR_18770"/>
<name>A0A165Z1V3_9EURY</name>
<dbReference type="OrthoDB" id="78302at2157"/>
<dbReference type="GO" id="GO:0008170">
    <property type="term" value="F:N-methyltransferase activity"/>
    <property type="evidence" value="ECO:0007669"/>
    <property type="project" value="InterPro"/>
</dbReference>
<sequence>MIYPRLKLARNLLSDDGVIFISIDDNELENLKKICNEIFGEYNYIGNFIWQKQGNDNKSIFSGVKTFRNDHELTIVYAKIKLNLEFERPEEKIEFKNNYGNADNDPRGNWMSAELGKSDARSLSHGKNYFTLTAPNGIQWTRQWYFNKKDMDELIEDNKIYFGKDGSSVPRLKKFITETRKKIPSSLLTNQGSTKIGQSELDGLFNGKRYFDYPKPSMLIKYLIRLLKSESSIILDFFSGSCTTAHATMEINREYNCNRKFIMVQLPEPTDKKSESYKAGHKNICEIGKERIRRAGDKILSESENKEVDIGFKVFKLDSSNLNKWNPDYNNLEKTLIDSSENLVPGRTELDLIYEIMLKYGIDLTFTIEEFDVNNKKIYSIGFGALLICLDNNITKEIATEIIKLKEKLSPETTRVVFKDNGFASDSDKTNIKETLKTHDIDEFITI</sequence>
<evidence type="ECO:0000259" key="4">
    <source>
        <dbReference type="Pfam" id="PF01555"/>
    </source>
</evidence>
<keyword evidence="2" id="KW-0808">Transferase</keyword>
<dbReference type="Proteomes" id="UP000077245">
    <property type="component" value="Unassembled WGS sequence"/>
</dbReference>
<feature type="domain" description="DNA methylase N-4/N-6" evidence="4">
    <location>
        <begin position="2"/>
        <end position="255"/>
    </location>
</feature>
<evidence type="ECO:0000256" key="3">
    <source>
        <dbReference type="ARBA" id="ARBA00022691"/>
    </source>
</evidence>
<evidence type="ECO:0000256" key="1">
    <source>
        <dbReference type="ARBA" id="ARBA00022603"/>
    </source>
</evidence>
<keyword evidence="3" id="KW-0949">S-adenosyl-L-methionine</keyword>
<evidence type="ECO:0000313" key="5">
    <source>
        <dbReference type="EMBL" id="KZX10142.1"/>
    </source>
</evidence>
<dbReference type="AlphaFoldDB" id="A0A165Z1V3"/>
<dbReference type="GO" id="GO:0032259">
    <property type="term" value="P:methylation"/>
    <property type="evidence" value="ECO:0007669"/>
    <property type="project" value="UniProtKB-KW"/>
</dbReference>
<evidence type="ECO:0000256" key="2">
    <source>
        <dbReference type="ARBA" id="ARBA00022679"/>
    </source>
</evidence>
<dbReference type="PATRIC" id="fig|49547.3.peg.1983"/>
<evidence type="ECO:0000313" key="6">
    <source>
        <dbReference type="Proteomes" id="UP000077245"/>
    </source>
</evidence>
<dbReference type="InterPro" id="IPR002295">
    <property type="entry name" value="N4/N6-MTase_EcoPI_Mod-like"/>
</dbReference>
<organism evidence="5 6">
    <name type="scientific">Methanobrevibacter curvatus</name>
    <dbReference type="NCBI Taxonomy" id="49547"/>
    <lineage>
        <taxon>Archaea</taxon>
        <taxon>Methanobacteriati</taxon>
        <taxon>Methanobacteriota</taxon>
        <taxon>Methanomada group</taxon>
        <taxon>Methanobacteria</taxon>
        <taxon>Methanobacteriales</taxon>
        <taxon>Methanobacteriaceae</taxon>
        <taxon>Methanobrevibacter</taxon>
    </lineage>
</organism>
<dbReference type="InterPro" id="IPR002941">
    <property type="entry name" value="DNA_methylase_N4/N6"/>
</dbReference>
<dbReference type="EMBL" id="LWMV01000222">
    <property type="protein sequence ID" value="KZX10142.1"/>
    <property type="molecule type" value="Genomic_DNA"/>
</dbReference>
<comment type="caution">
    <text evidence="5">The sequence shown here is derived from an EMBL/GenBank/DDBJ whole genome shotgun (WGS) entry which is preliminary data.</text>
</comment>
<dbReference type="InterPro" id="IPR029063">
    <property type="entry name" value="SAM-dependent_MTases_sf"/>
</dbReference>
<keyword evidence="1 5" id="KW-0489">Methyltransferase</keyword>
<dbReference type="GO" id="GO:0003677">
    <property type="term" value="F:DNA binding"/>
    <property type="evidence" value="ECO:0007669"/>
    <property type="project" value="InterPro"/>
</dbReference>
<dbReference type="Pfam" id="PF01555">
    <property type="entry name" value="N6_N4_Mtase"/>
    <property type="match status" value="1"/>
</dbReference>
<dbReference type="PIRSF" id="PIRSF015855">
    <property type="entry name" value="TypeIII_Mtase_mKpnI"/>
    <property type="match status" value="1"/>
</dbReference>
<accession>A0A165Z1V3</accession>
<keyword evidence="6" id="KW-1185">Reference proteome</keyword>
<protein>
    <submittedName>
        <fullName evidence="5">DNA methylase</fullName>
    </submittedName>
</protein>